<keyword evidence="1 2" id="KW-0663">Pyridoxal phosphate</keyword>
<dbReference type="FunFam" id="3.20.20.10:FF:000018">
    <property type="entry name" value="Pyridoxal phosphate homeostasis protein"/>
    <property type="match status" value="1"/>
</dbReference>
<evidence type="ECO:0000256" key="3">
    <source>
        <dbReference type="PIRSR" id="PIRSR004848-1"/>
    </source>
</evidence>
<dbReference type="EnsemblBacteria" id="ACZ19496">
    <property type="protein sequence ID" value="ACZ19496"/>
    <property type="gene ID" value="Taci_1265"/>
</dbReference>
<gene>
    <name evidence="6" type="ordered locus">Taci_1265</name>
</gene>
<reference evidence="6 7" key="1">
    <citation type="journal article" date="2009" name="Stand. Genomic Sci.">
        <title>Complete genome sequence of Thermanaerovibrio acidaminovorans type strain (Su883).</title>
        <authorList>
            <person name="Chovatia M."/>
            <person name="Sikorski J."/>
            <person name="Schroder M."/>
            <person name="Lapidus A."/>
            <person name="Nolan M."/>
            <person name="Tice H."/>
            <person name="Glavina Del Rio T."/>
            <person name="Copeland A."/>
            <person name="Cheng J.F."/>
            <person name="Lucas S."/>
            <person name="Chen F."/>
            <person name="Bruce D."/>
            <person name="Goodwin L."/>
            <person name="Pitluck S."/>
            <person name="Ivanova N."/>
            <person name="Mavromatis K."/>
            <person name="Ovchinnikova G."/>
            <person name="Pati A."/>
            <person name="Chen A."/>
            <person name="Palaniappan K."/>
            <person name="Land M."/>
            <person name="Hauser L."/>
            <person name="Chang Y.J."/>
            <person name="Jeffries C.D."/>
            <person name="Chain P."/>
            <person name="Saunders E."/>
            <person name="Detter J.C."/>
            <person name="Brettin T."/>
            <person name="Rohde M."/>
            <person name="Goker M."/>
            <person name="Spring S."/>
            <person name="Bristow J."/>
            <person name="Markowitz V."/>
            <person name="Hugenholtz P."/>
            <person name="Kyrpides N.C."/>
            <person name="Klenk H.P."/>
            <person name="Eisen J.A."/>
        </authorList>
    </citation>
    <scope>NUCLEOTIDE SEQUENCE [LARGE SCALE GENOMIC DNA]</scope>
    <source>
        <strain evidence="7">ATCC 49978 / DSM 6589 / Su883</strain>
    </source>
</reference>
<dbReference type="HOGENOM" id="CLU_059988_1_0_0"/>
<dbReference type="GO" id="GO:0030170">
    <property type="term" value="F:pyridoxal phosphate binding"/>
    <property type="evidence" value="ECO:0007669"/>
    <property type="project" value="UniProtKB-UniRule"/>
</dbReference>
<evidence type="ECO:0000313" key="7">
    <source>
        <dbReference type="Proteomes" id="UP000002030"/>
    </source>
</evidence>
<feature type="modified residue" description="N6-(pyridoxal phosphate)lysine" evidence="2 3">
    <location>
        <position position="39"/>
    </location>
</feature>
<dbReference type="PANTHER" id="PTHR10146:SF14">
    <property type="entry name" value="PYRIDOXAL PHOSPHATE HOMEOSTASIS PROTEIN"/>
    <property type="match status" value="1"/>
</dbReference>
<proteinExistence type="inferred from homology"/>
<dbReference type="InterPro" id="IPR029066">
    <property type="entry name" value="PLP-binding_barrel"/>
</dbReference>
<dbReference type="PATRIC" id="fig|525903.6.peg.1266"/>
<dbReference type="CDD" id="cd00635">
    <property type="entry name" value="PLPDE_III_YBL036c_like"/>
    <property type="match status" value="1"/>
</dbReference>
<keyword evidence="7" id="KW-1185">Reference proteome</keyword>
<dbReference type="Pfam" id="PF01168">
    <property type="entry name" value="Ala_racemase_N"/>
    <property type="match status" value="1"/>
</dbReference>
<evidence type="ECO:0000256" key="1">
    <source>
        <dbReference type="ARBA" id="ARBA00022898"/>
    </source>
</evidence>
<evidence type="ECO:0000313" key="6">
    <source>
        <dbReference type="EMBL" id="ACZ19496.1"/>
    </source>
</evidence>
<dbReference type="NCBIfam" id="TIGR00044">
    <property type="entry name" value="YggS family pyridoxal phosphate-dependent enzyme"/>
    <property type="match status" value="1"/>
</dbReference>
<dbReference type="eggNOG" id="COG0325">
    <property type="taxonomic scope" value="Bacteria"/>
</dbReference>
<evidence type="ECO:0000256" key="2">
    <source>
        <dbReference type="HAMAP-Rule" id="MF_02087"/>
    </source>
</evidence>
<dbReference type="Gene3D" id="3.20.20.10">
    <property type="entry name" value="Alanine racemase"/>
    <property type="match status" value="1"/>
</dbReference>
<protein>
    <recommendedName>
        <fullName evidence="2">Pyridoxal phosphate homeostasis protein</fullName>
        <shortName evidence="2">PLP homeostasis protein</shortName>
    </recommendedName>
</protein>
<evidence type="ECO:0000256" key="4">
    <source>
        <dbReference type="RuleBase" id="RU004514"/>
    </source>
</evidence>
<feature type="domain" description="Alanine racemase N-terminal" evidence="5">
    <location>
        <begin position="31"/>
        <end position="231"/>
    </location>
</feature>
<dbReference type="SUPFAM" id="SSF51419">
    <property type="entry name" value="PLP-binding barrel"/>
    <property type="match status" value="1"/>
</dbReference>
<comment type="cofactor">
    <cofactor evidence="3">
        <name>pyridoxal 5'-phosphate</name>
        <dbReference type="ChEBI" id="CHEBI:597326"/>
    </cofactor>
</comment>
<dbReference type="PIRSF" id="PIRSF004848">
    <property type="entry name" value="YBL036c_PLPDEIII"/>
    <property type="match status" value="1"/>
</dbReference>
<dbReference type="RefSeq" id="WP_012870007.1">
    <property type="nucleotide sequence ID" value="NC_013522.1"/>
</dbReference>
<dbReference type="PANTHER" id="PTHR10146">
    <property type="entry name" value="PROLINE SYNTHETASE CO-TRANSCRIBED BACTERIAL HOMOLOG PROTEIN"/>
    <property type="match status" value="1"/>
</dbReference>
<name>D1B655_THEAS</name>
<accession>D1B655</accession>
<organism evidence="6 7">
    <name type="scientific">Thermanaerovibrio acidaminovorans (strain ATCC 49978 / DSM 6589 / Su883)</name>
    <name type="common">Selenomonas acidaminovorans</name>
    <dbReference type="NCBI Taxonomy" id="525903"/>
    <lineage>
        <taxon>Bacteria</taxon>
        <taxon>Thermotogati</taxon>
        <taxon>Synergistota</taxon>
        <taxon>Synergistia</taxon>
        <taxon>Synergistales</taxon>
        <taxon>Synergistaceae</taxon>
        <taxon>Thermanaerovibrio</taxon>
    </lineage>
</organism>
<evidence type="ECO:0000259" key="5">
    <source>
        <dbReference type="Pfam" id="PF01168"/>
    </source>
</evidence>
<dbReference type="STRING" id="525903.Taci_1265"/>
<dbReference type="InterPro" id="IPR001608">
    <property type="entry name" value="Ala_racemase_N"/>
</dbReference>
<dbReference type="EMBL" id="CP001818">
    <property type="protein sequence ID" value="ACZ19496.1"/>
    <property type="molecule type" value="Genomic_DNA"/>
</dbReference>
<comment type="similarity">
    <text evidence="2 4">Belongs to the pyridoxal phosphate-binding protein YggS/PROSC family.</text>
</comment>
<comment type="function">
    <text evidence="2">Pyridoxal 5'-phosphate (PLP)-binding protein, which is involved in PLP homeostasis.</text>
</comment>
<sequence length="235" mass="25895">MTSFEHVRDNLAAAMEAIERAAGSVGRDPGEVRVVAVTKNHPPQAVRAAAQAGIRIVGENRVQEAMEKRRELQDLDVQWIMIGHLQRNKVRKALETFHQVHTVDSLELASSLNRVLMETPDARCPVLMEVNISGEASKHGVSPDLAQPLGEMILSRCERLELRGLFGVGPLVDDQARIRASFASLRRLRDQLEAALGIHLPELSMGMSSDYPLAVMEGSTMVRLGTCLFGPRRGF</sequence>
<dbReference type="OrthoDB" id="9804072at2"/>
<dbReference type="InterPro" id="IPR011078">
    <property type="entry name" value="PyrdxlP_homeostasis"/>
</dbReference>
<dbReference type="Proteomes" id="UP000002030">
    <property type="component" value="Chromosome"/>
</dbReference>
<dbReference type="AlphaFoldDB" id="D1B655"/>
<dbReference type="HAMAP" id="MF_02087">
    <property type="entry name" value="PLP_homeostasis"/>
    <property type="match status" value="1"/>
</dbReference>
<dbReference type="KEGG" id="tai:Taci_1265"/>